<dbReference type="InterPro" id="IPR023393">
    <property type="entry name" value="START-like_dom_sf"/>
</dbReference>
<protein>
    <submittedName>
        <fullName evidence="3">SRPBCC domain-containing protein</fullName>
    </submittedName>
</protein>
<dbReference type="KEGG" id="slom:PXH66_00460"/>
<evidence type="ECO:0000259" key="2">
    <source>
        <dbReference type="Pfam" id="PF08327"/>
    </source>
</evidence>
<comment type="similarity">
    <text evidence="1">Belongs to the AHA1 family.</text>
</comment>
<keyword evidence="4" id="KW-1185">Reference proteome</keyword>
<reference evidence="3" key="1">
    <citation type="submission" date="2023-03" db="EMBL/GenBank/DDBJ databases">
        <title>Lomoglobus Profundus gen. nov., sp. nov., a novel member of the phylum Verrucomicrobia, isolated from deep-marine sediment of South China Sea.</title>
        <authorList>
            <person name="Ahmad T."/>
            <person name="Ishaq S.E."/>
            <person name="Wang F."/>
        </authorList>
    </citation>
    <scope>NUCLEOTIDE SEQUENCE</scope>
    <source>
        <strain evidence="3">LMO-M01</strain>
    </source>
</reference>
<dbReference type="Proteomes" id="UP001218638">
    <property type="component" value="Chromosome"/>
</dbReference>
<proteinExistence type="inferred from homology"/>
<dbReference type="InterPro" id="IPR013538">
    <property type="entry name" value="ASHA1/2-like_C"/>
</dbReference>
<dbReference type="RefSeq" id="WP_330929265.1">
    <property type="nucleotide sequence ID" value="NZ_CP119075.1"/>
</dbReference>
<dbReference type="EMBL" id="CP119075">
    <property type="protein sequence ID" value="WED65318.1"/>
    <property type="molecule type" value="Genomic_DNA"/>
</dbReference>
<dbReference type="Gene3D" id="3.30.530.20">
    <property type="match status" value="1"/>
</dbReference>
<dbReference type="SUPFAM" id="SSF55961">
    <property type="entry name" value="Bet v1-like"/>
    <property type="match status" value="1"/>
</dbReference>
<evidence type="ECO:0000313" key="4">
    <source>
        <dbReference type="Proteomes" id="UP001218638"/>
    </source>
</evidence>
<organism evidence="3 4">
    <name type="scientific">Synoicihabitans lomoniglobus</name>
    <dbReference type="NCBI Taxonomy" id="2909285"/>
    <lineage>
        <taxon>Bacteria</taxon>
        <taxon>Pseudomonadati</taxon>
        <taxon>Verrucomicrobiota</taxon>
        <taxon>Opitutia</taxon>
        <taxon>Opitutales</taxon>
        <taxon>Opitutaceae</taxon>
        <taxon>Synoicihabitans</taxon>
    </lineage>
</organism>
<feature type="domain" description="Activator of Hsp90 ATPase homologue 1/2-like C-terminal" evidence="2">
    <location>
        <begin position="14"/>
        <end position="125"/>
    </location>
</feature>
<sequence length="176" mass="19588">MSELKKAVFKVHIAAPIERVWAAITKEGEVLPFFYNSVMHTPSLAPGSALRMRSLDEKYTAVVGDILVVEPPSRFSHTMKFTQYADDPASTVTYELTAKDGGTELLLLLDNVPVGTKSEGYMMAGGLFITQTIKDCVETGRPNFKNRLFLGMIGLFGFMTPKLCRTENWPFEKKVS</sequence>
<dbReference type="Pfam" id="PF08327">
    <property type="entry name" value="AHSA1"/>
    <property type="match status" value="1"/>
</dbReference>
<dbReference type="AlphaFoldDB" id="A0AAE9ZZ21"/>
<evidence type="ECO:0000256" key="1">
    <source>
        <dbReference type="ARBA" id="ARBA00006817"/>
    </source>
</evidence>
<gene>
    <name evidence="3" type="ORF">PXH66_00460</name>
</gene>
<name>A0AAE9ZZ21_9BACT</name>
<evidence type="ECO:0000313" key="3">
    <source>
        <dbReference type="EMBL" id="WED65318.1"/>
    </source>
</evidence>
<accession>A0AAE9ZZ21</accession>